<dbReference type="PROSITE" id="PS01124">
    <property type="entry name" value="HTH_ARAC_FAMILY_2"/>
    <property type="match status" value="1"/>
</dbReference>
<evidence type="ECO:0000313" key="5">
    <source>
        <dbReference type="EMBL" id="ROH91928.1"/>
    </source>
</evidence>
<dbReference type="InParanoid" id="A0A3N0VI82"/>
<protein>
    <submittedName>
        <fullName evidence="5">AraC family transcriptional regulator</fullName>
    </submittedName>
</protein>
<comment type="caution">
    <text evidence="5">The sequence shown here is derived from an EMBL/GenBank/DDBJ whole genome shotgun (WGS) entry which is preliminary data.</text>
</comment>
<dbReference type="GO" id="GO:0005829">
    <property type="term" value="C:cytosol"/>
    <property type="evidence" value="ECO:0007669"/>
    <property type="project" value="TreeGrafter"/>
</dbReference>
<dbReference type="Proteomes" id="UP000282106">
    <property type="component" value="Unassembled WGS sequence"/>
</dbReference>
<dbReference type="Pfam" id="PF12833">
    <property type="entry name" value="HTH_18"/>
    <property type="match status" value="1"/>
</dbReference>
<dbReference type="InterPro" id="IPR020449">
    <property type="entry name" value="Tscrpt_reg_AraC-type_HTH"/>
</dbReference>
<dbReference type="Gene3D" id="1.10.10.60">
    <property type="entry name" value="Homeodomain-like"/>
    <property type="match status" value="1"/>
</dbReference>
<dbReference type="GO" id="GO:0000976">
    <property type="term" value="F:transcription cis-regulatory region binding"/>
    <property type="evidence" value="ECO:0007669"/>
    <property type="project" value="TreeGrafter"/>
</dbReference>
<dbReference type="InterPro" id="IPR018060">
    <property type="entry name" value="HTH_AraC"/>
</dbReference>
<dbReference type="SMART" id="SM00342">
    <property type="entry name" value="HTH_ARAC"/>
    <property type="match status" value="1"/>
</dbReference>
<organism evidence="5 6">
    <name type="scientific">Stagnimonas aquatica</name>
    <dbReference type="NCBI Taxonomy" id="2689987"/>
    <lineage>
        <taxon>Bacteria</taxon>
        <taxon>Pseudomonadati</taxon>
        <taxon>Pseudomonadota</taxon>
        <taxon>Gammaproteobacteria</taxon>
        <taxon>Nevskiales</taxon>
        <taxon>Nevskiaceae</taxon>
        <taxon>Stagnimonas</taxon>
    </lineage>
</organism>
<dbReference type="SUPFAM" id="SSF46689">
    <property type="entry name" value="Homeodomain-like"/>
    <property type="match status" value="1"/>
</dbReference>
<evidence type="ECO:0000256" key="2">
    <source>
        <dbReference type="ARBA" id="ARBA00023125"/>
    </source>
</evidence>
<keyword evidence="1" id="KW-0805">Transcription regulation</keyword>
<dbReference type="InterPro" id="IPR009057">
    <property type="entry name" value="Homeodomain-like_sf"/>
</dbReference>
<dbReference type="PANTHER" id="PTHR47894:SF1">
    <property type="entry name" value="HTH-TYPE TRANSCRIPTIONAL REGULATOR VQSM"/>
    <property type="match status" value="1"/>
</dbReference>
<evidence type="ECO:0000313" key="6">
    <source>
        <dbReference type="Proteomes" id="UP000282106"/>
    </source>
</evidence>
<dbReference type="PANTHER" id="PTHR47894">
    <property type="entry name" value="HTH-TYPE TRANSCRIPTIONAL REGULATOR GADX"/>
    <property type="match status" value="1"/>
</dbReference>
<dbReference type="RefSeq" id="WP_123210972.1">
    <property type="nucleotide sequence ID" value="NZ_RJVO01000002.1"/>
</dbReference>
<dbReference type="Pfam" id="PF12625">
    <property type="entry name" value="Arabinose_bd"/>
    <property type="match status" value="1"/>
</dbReference>
<keyword evidence="2" id="KW-0238">DNA-binding</keyword>
<evidence type="ECO:0000259" key="4">
    <source>
        <dbReference type="PROSITE" id="PS01124"/>
    </source>
</evidence>
<keyword evidence="6" id="KW-1185">Reference proteome</keyword>
<proteinExistence type="predicted"/>
<gene>
    <name evidence="5" type="ORF">ED208_06035</name>
</gene>
<accession>A0A3N0VI82</accession>
<dbReference type="GO" id="GO:0003700">
    <property type="term" value="F:DNA-binding transcription factor activity"/>
    <property type="evidence" value="ECO:0007669"/>
    <property type="project" value="InterPro"/>
</dbReference>
<sequence>MTTDARPDTPTALASWTRAIRKALLAAGLDAEALLAEAGIAPERLADPDARLPVAQTRRLWQLAVAASGDPAFGLRVARQVQPTTFQALGYALAASATLAEAYARAERYCRIVTDAGELKLERHGEECHLLLHTVGGEAAPAEEATDAFAALQVRTVRGLSGRSVLPLRVQLRRAPPAQAEPYRLAFHAPVSFAAADNRLVFAAADFDRPLEGANPELARINEGLAAQQLARLDQADLPARLRALLAERLPDGEPTAAELAAALHLSLRSLQRKLAERGLRYENLLDDTRRELALARLREARLSLNEIAFLLGFSDASSFSRAFRRWTGLAPSAWREQQSG</sequence>
<reference evidence="5 6" key="1">
    <citation type="submission" date="2018-10" db="EMBL/GenBank/DDBJ databases">
        <authorList>
            <person name="Chen W.-M."/>
        </authorList>
    </citation>
    <scope>NUCLEOTIDE SEQUENCE [LARGE SCALE GENOMIC DNA]</scope>
    <source>
        <strain evidence="5 6">THS-13</strain>
    </source>
</reference>
<name>A0A3N0VI82_9GAMM</name>
<dbReference type="EMBL" id="RJVO01000002">
    <property type="protein sequence ID" value="ROH91928.1"/>
    <property type="molecule type" value="Genomic_DNA"/>
</dbReference>
<keyword evidence="3" id="KW-0804">Transcription</keyword>
<dbReference type="PRINTS" id="PR00032">
    <property type="entry name" value="HTHARAC"/>
</dbReference>
<dbReference type="AlphaFoldDB" id="A0A3N0VI82"/>
<evidence type="ECO:0000256" key="3">
    <source>
        <dbReference type="ARBA" id="ARBA00023163"/>
    </source>
</evidence>
<evidence type="ECO:0000256" key="1">
    <source>
        <dbReference type="ARBA" id="ARBA00023015"/>
    </source>
</evidence>
<dbReference type="InterPro" id="IPR032687">
    <property type="entry name" value="AraC-type_N"/>
</dbReference>
<feature type="domain" description="HTH araC/xylS-type" evidence="4">
    <location>
        <begin position="240"/>
        <end position="338"/>
    </location>
</feature>